<name>A0ABR1B2D4_POLSC</name>
<dbReference type="InterPro" id="IPR013083">
    <property type="entry name" value="Znf_RING/FYVE/PHD"/>
</dbReference>
<protein>
    <recommendedName>
        <fullName evidence="4">Protein spire</fullName>
    </recommendedName>
</protein>
<organism evidence="2 3">
    <name type="scientific">Polyplax serrata</name>
    <name type="common">Common mouse louse</name>
    <dbReference type="NCBI Taxonomy" id="468196"/>
    <lineage>
        <taxon>Eukaryota</taxon>
        <taxon>Metazoa</taxon>
        <taxon>Ecdysozoa</taxon>
        <taxon>Arthropoda</taxon>
        <taxon>Hexapoda</taxon>
        <taxon>Insecta</taxon>
        <taxon>Pterygota</taxon>
        <taxon>Neoptera</taxon>
        <taxon>Paraneoptera</taxon>
        <taxon>Psocodea</taxon>
        <taxon>Troctomorpha</taxon>
        <taxon>Phthiraptera</taxon>
        <taxon>Anoplura</taxon>
        <taxon>Polyplacidae</taxon>
        <taxon>Polyplax</taxon>
    </lineage>
</organism>
<dbReference type="Gene3D" id="3.30.40.10">
    <property type="entry name" value="Zinc/RING finger domain, C3HC4 (zinc finger)"/>
    <property type="match status" value="1"/>
</dbReference>
<reference evidence="2 3" key="1">
    <citation type="submission" date="2023-09" db="EMBL/GenBank/DDBJ databases">
        <title>Genomes of two closely related lineages of the louse Polyplax serrata with different host specificities.</title>
        <authorList>
            <person name="Martinu J."/>
            <person name="Tarabai H."/>
            <person name="Stefka J."/>
            <person name="Hypsa V."/>
        </authorList>
    </citation>
    <scope>NUCLEOTIDE SEQUENCE [LARGE SCALE GENOMIC DNA]</scope>
    <source>
        <strain evidence="2">98ZLc_SE</strain>
    </source>
</reference>
<dbReference type="EMBL" id="JAWJWF010000005">
    <property type="protein sequence ID" value="KAK6632419.1"/>
    <property type="molecule type" value="Genomic_DNA"/>
</dbReference>
<evidence type="ECO:0000313" key="3">
    <source>
        <dbReference type="Proteomes" id="UP001359485"/>
    </source>
</evidence>
<accession>A0ABR1B2D4</accession>
<evidence type="ECO:0008006" key="4">
    <source>
        <dbReference type="Google" id="ProtNLM"/>
    </source>
</evidence>
<dbReference type="Proteomes" id="UP001359485">
    <property type="component" value="Unassembled WGS sequence"/>
</dbReference>
<proteinExistence type="predicted"/>
<feature type="region of interest" description="Disordered" evidence="1">
    <location>
        <begin position="322"/>
        <end position="389"/>
    </location>
</feature>
<dbReference type="SUPFAM" id="SSF57903">
    <property type="entry name" value="FYVE/PHD zinc finger"/>
    <property type="match status" value="1"/>
</dbReference>
<evidence type="ECO:0000313" key="2">
    <source>
        <dbReference type="EMBL" id="KAK6632419.1"/>
    </source>
</evidence>
<comment type="caution">
    <text evidence="2">The sequence shown here is derived from an EMBL/GenBank/DDBJ whole genome shotgun (WGS) entry which is preliminary data.</text>
</comment>
<dbReference type="InterPro" id="IPR029901">
    <property type="entry name" value="Spire"/>
</dbReference>
<feature type="compositionally biased region" description="Polar residues" evidence="1">
    <location>
        <begin position="165"/>
        <end position="188"/>
    </location>
</feature>
<gene>
    <name evidence="2" type="ORF">RUM44_007461</name>
</gene>
<keyword evidence="3" id="KW-1185">Reference proteome</keyword>
<evidence type="ECO:0000256" key="1">
    <source>
        <dbReference type="SAM" id="MobiDB-lite"/>
    </source>
</evidence>
<dbReference type="PANTHER" id="PTHR21345:SF3">
    <property type="entry name" value="PROTEIN SPIRE"/>
    <property type="match status" value="1"/>
</dbReference>
<dbReference type="PANTHER" id="PTHR21345">
    <property type="entry name" value="SPIRE"/>
    <property type="match status" value="1"/>
</dbReference>
<feature type="region of interest" description="Disordered" evidence="1">
    <location>
        <begin position="150"/>
        <end position="198"/>
    </location>
</feature>
<sequence length="450" mass="49578">MIFTVGNYKPSVSSWGLIAPSEKCQTEEEIAVEMMESSQSSLLEVSVDGKSNFDGNQSQRRLIHVDFSVLQMDDEDEDDILKSMEDDMTSEGAIKQRKEDNPYMRTGIAHTATALIEDEAHEFVHQALECTPNFSYDLATQCPTRRASIRRHTGVACEGRDRRTSSVPPQSRPGSRQSGTNTTATPSPGSEELGNLGSTLPEMSWSRTSLQDDLFQSKTWAQECLSLTLEEIVHIRSVLTKAELEALPVDGHVKGDVEKRKVCFLCLKTRFSLFGPWGQKCRLCKRTVCAKCYCKMRIPTEHFAHVPVVALSPSLLSPSLDDHSDLMTRSMGPQLLAPEPRNSVGSAPSSPHLGRGESVSAPGSRVESRMGDGPISLPAGSPVSTASERRVRMLRSRTLGRQDPAAEKLKGLEMTVCHDCKAMVIQIIKSSRTSRTNAIRNLTLNLSPVY</sequence>
<dbReference type="InterPro" id="IPR011011">
    <property type="entry name" value="Znf_FYVE_PHD"/>
</dbReference>